<keyword evidence="2" id="KW-0436">Ligase</keyword>
<dbReference type="GO" id="GO:0170057">
    <property type="term" value="F:RNA ligase (GTP) activity"/>
    <property type="evidence" value="ECO:0007669"/>
    <property type="project" value="UniProtKB-EC"/>
</dbReference>
<feature type="binding site" evidence="11">
    <location>
        <position position="241"/>
    </location>
    <ligand>
        <name>Mn(2+)</name>
        <dbReference type="ChEBI" id="CHEBI:29035"/>
        <label>2</label>
    </ligand>
</feature>
<dbReference type="GO" id="GO:0005525">
    <property type="term" value="F:GTP binding"/>
    <property type="evidence" value="ECO:0007669"/>
    <property type="project" value="UniProtKB-KW"/>
</dbReference>
<dbReference type="EMBL" id="AQHN01000028">
    <property type="protein sequence ID" value="ENN88425.1"/>
    <property type="molecule type" value="Genomic_DNA"/>
</dbReference>
<evidence type="ECO:0000256" key="4">
    <source>
        <dbReference type="ARBA" id="ARBA00022741"/>
    </source>
</evidence>
<keyword evidence="6 10" id="KW-0342">GTP-binding</keyword>
<evidence type="ECO:0000256" key="7">
    <source>
        <dbReference type="ARBA" id="ARBA00023211"/>
    </source>
</evidence>
<feature type="binding site" evidence="11">
    <location>
        <position position="223"/>
    </location>
    <ligand>
        <name>Mn(2+)</name>
        <dbReference type="ChEBI" id="CHEBI:29035"/>
        <label>1</label>
    </ligand>
</feature>
<evidence type="ECO:0000313" key="13">
    <source>
        <dbReference type="Proteomes" id="UP000012429"/>
    </source>
</evidence>
<dbReference type="InterPro" id="IPR052915">
    <property type="entry name" value="RtcB-like"/>
</dbReference>
<dbReference type="GO" id="GO:0003909">
    <property type="term" value="F:DNA ligase activity"/>
    <property type="evidence" value="ECO:0007669"/>
    <property type="project" value="TreeGrafter"/>
</dbReference>
<comment type="catalytic activity">
    <reaction evidence="8">
        <text>a 3'-end 3'-phospho-ribonucleotide-RNA + a 5'-end dephospho-ribonucleoside-RNA + GTP = a ribonucleotidyl-ribonucleotide-RNA + GMP + diphosphate</text>
        <dbReference type="Rhea" id="RHEA:68076"/>
        <dbReference type="Rhea" id="RHEA-COMP:10463"/>
        <dbReference type="Rhea" id="RHEA-COMP:13936"/>
        <dbReference type="Rhea" id="RHEA-COMP:17355"/>
        <dbReference type="ChEBI" id="CHEBI:33019"/>
        <dbReference type="ChEBI" id="CHEBI:37565"/>
        <dbReference type="ChEBI" id="CHEBI:58115"/>
        <dbReference type="ChEBI" id="CHEBI:83062"/>
        <dbReference type="ChEBI" id="CHEBI:138284"/>
        <dbReference type="ChEBI" id="CHEBI:173118"/>
        <dbReference type="EC" id="6.5.1.8"/>
    </reaction>
</comment>
<feature type="binding site" evidence="10">
    <location>
        <begin position="360"/>
        <end position="363"/>
    </location>
    <ligand>
        <name>GMP</name>
        <dbReference type="ChEBI" id="CHEBI:58115"/>
    </ligand>
</feature>
<dbReference type="PANTHER" id="PTHR43749:SF2">
    <property type="entry name" value="RNA-SPLICING LIGASE RTCB"/>
    <property type="match status" value="1"/>
</dbReference>
<dbReference type="InterPro" id="IPR001233">
    <property type="entry name" value="RtcB"/>
</dbReference>
<comment type="cofactor">
    <cofactor evidence="11">
        <name>Mn(2+)</name>
        <dbReference type="ChEBI" id="CHEBI:29035"/>
    </cofactor>
    <text evidence="11">Binds 2 manganese ions per subunit.</text>
</comment>
<dbReference type="Pfam" id="PF01139">
    <property type="entry name" value="RtcB"/>
    <property type="match status" value="1"/>
</dbReference>
<dbReference type="GO" id="GO:0042245">
    <property type="term" value="P:RNA repair"/>
    <property type="evidence" value="ECO:0007669"/>
    <property type="project" value="UniProtKB-KW"/>
</dbReference>
<evidence type="ECO:0000256" key="9">
    <source>
        <dbReference type="PIRSR" id="PIRSR601233-1"/>
    </source>
</evidence>
<evidence type="ECO:0000256" key="3">
    <source>
        <dbReference type="ARBA" id="ARBA00022723"/>
    </source>
</evidence>
<keyword evidence="5" id="KW-0692">RNA repair</keyword>
<dbReference type="InterPro" id="IPR036025">
    <property type="entry name" value="RtcB-like_sf"/>
</dbReference>
<proteinExistence type="predicted"/>
<dbReference type="Gene3D" id="3.90.1860.10">
    <property type="entry name" value="tRNA-splicing ligase RtcB"/>
    <property type="match status" value="1"/>
</dbReference>
<evidence type="ECO:0000256" key="11">
    <source>
        <dbReference type="PIRSR" id="PIRSR601233-3"/>
    </source>
</evidence>
<sequence length="488" mass="53089">MKDQQLNRRTADAEKTMTTVMSGQDLIDAGMSQGKWFRPALDAANAVLSKGGSMTEALEAAKAFQPGPTLALRADNDIEIYSNIRAENAFEQNNVEKVNATMRALVRTLVVRSAAIMPDACPAGPVGTIPVGGVVASEAIHPGMHSADICCSMAISIFPGVDPKSLLDAVHTVTHFGPGGRPRGAQFKPSEATLSAFEQNPYLRDGALSAGIEHFATQGDGNHFAYVGTMKSTGETALVTHHGSRAPGARLYDKGMKVANRFREQISPETHRENAWIPADTEEGDFYWSALQTIRQWTKENHYVIHDMAAEKLSAKIADRFWNEHNFVFRKSDGLFYHGKGATPAFDNWAHDATDLTIIPLNMAEPVLIVRGTNAAHGLGFSPHGAGRNVSRSAHMRQLSAEYGADSRGLSPNNITAILEKETSGLDVRFFSGFADLSELPSAYKSAANVRAQIDHYGLAEVVDEVIPYGSIMAGDWQKDAPWRKKRR</sequence>
<evidence type="ECO:0000256" key="1">
    <source>
        <dbReference type="ARBA" id="ARBA00012726"/>
    </source>
</evidence>
<keyword evidence="7 11" id="KW-0464">Manganese</keyword>
<evidence type="ECO:0000256" key="6">
    <source>
        <dbReference type="ARBA" id="ARBA00023134"/>
    </source>
</evidence>
<evidence type="ECO:0000256" key="5">
    <source>
        <dbReference type="ARBA" id="ARBA00022800"/>
    </source>
</evidence>
<dbReference type="PANTHER" id="PTHR43749">
    <property type="entry name" value="RNA-SPLICING LIGASE RTCB"/>
    <property type="match status" value="1"/>
</dbReference>
<dbReference type="STRING" id="363754.RHSP_75518"/>
<dbReference type="AlphaFoldDB" id="N6V3G5"/>
<dbReference type="GO" id="GO:0006396">
    <property type="term" value="P:RNA processing"/>
    <property type="evidence" value="ECO:0007669"/>
    <property type="project" value="InterPro"/>
</dbReference>
<reference evidence="12 13" key="1">
    <citation type="journal article" date="2012" name="BMC Genomics">
        <title>Genomic basis of broad host range and environmental adaptability of Rhizobium tropici CIAT 899 and Rhizobium sp. PRF 81 which are used in inoculants for common bean (Phaseolus vulgaris L.).</title>
        <authorList>
            <person name="Ormeno-Orrillo E."/>
            <person name="Menna P."/>
            <person name="Almeida L.G."/>
            <person name="Ollero F.J."/>
            <person name="Nicolas M.F."/>
            <person name="Pains Rodrigues E."/>
            <person name="Shigueyoshi Nakatani A."/>
            <person name="Silva Batista J.S."/>
            <person name="Oliveira Chueire L.M."/>
            <person name="Souza R.C."/>
            <person name="Ribeiro Vasconcelos A.T."/>
            <person name="Megias M."/>
            <person name="Hungria M."/>
            <person name="Martinez-Romero E."/>
        </authorList>
    </citation>
    <scope>NUCLEOTIDE SEQUENCE [LARGE SCALE GENOMIC DNA]</scope>
    <source>
        <strain evidence="12 13">PRF 81</strain>
    </source>
</reference>
<evidence type="ECO:0000313" key="12">
    <source>
        <dbReference type="EMBL" id="ENN88425.1"/>
    </source>
</evidence>
<dbReference type="GO" id="GO:0006281">
    <property type="term" value="P:DNA repair"/>
    <property type="evidence" value="ECO:0007669"/>
    <property type="project" value="TreeGrafter"/>
</dbReference>
<name>N6V3G5_9HYPH</name>
<dbReference type="PATRIC" id="fig|363754.4.peg.1683"/>
<protein>
    <recommendedName>
        <fullName evidence="1">3'-phosphate/5'-hydroxy nucleic acid ligase</fullName>
        <ecNumber evidence="1">6.5.1.8</ecNumber>
    </recommendedName>
</protein>
<accession>N6V3G5</accession>
<dbReference type="Proteomes" id="UP000012429">
    <property type="component" value="Unassembled WGS sequence"/>
</dbReference>
<keyword evidence="3 11" id="KW-0479">Metal-binding</keyword>
<feature type="active site" description="GMP-histidine intermediate" evidence="9">
    <location>
        <position position="384"/>
    </location>
</feature>
<keyword evidence="13" id="KW-1185">Reference proteome</keyword>
<dbReference type="SUPFAM" id="SSF103365">
    <property type="entry name" value="Hypothetical protein PH1602"/>
    <property type="match status" value="1"/>
</dbReference>
<dbReference type="GO" id="GO:0030145">
    <property type="term" value="F:manganese ion binding"/>
    <property type="evidence" value="ECO:0007669"/>
    <property type="project" value="TreeGrafter"/>
</dbReference>
<organism evidence="12 13">
    <name type="scientific">Rhizobium freirei PRF 81</name>
    <dbReference type="NCBI Taxonomy" id="363754"/>
    <lineage>
        <taxon>Bacteria</taxon>
        <taxon>Pseudomonadati</taxon>
        <taxon>Pseudomonadota</taxon>
        <taxon>Alphaproteobacteria</taxon>
        <taxon>Hyphomicrobiales</taxon>
        <taxon>Rhizobiaceae</taxon>
        <taxon>Rhizobium/Agrobacterium group</taxon>
        <taxon>Rhizobium</taxon>
    </lineage>
</organism>
<feature type="binding site" evidence="10">
    <location>
        <begin position="384"/>
        <end position="387"/>
    </location>
    <ligand>
        <name>GMP</name>
        <dbReference type="ChEBI" id="CHEBI:58115"/>
    </ligand>
</feature>
<evidence type="ECO:0000256" key="2">
    <source>
        <dbReference type="ARBA" id="ARBA00022598"/>
    </source>
</evidence>
<keyword evidence="4 10" id="KW-0547">Nucleotide-binding</keyword>
<comment type="caution">
    <text evidence="12">The sequence shown here is derived from an EMBL/GenBank/DDBJ whole genome shotgun (WGS) entry which is preliminary data.</text>
</comment>
<dbReference type="EC" id="6.5.1.8" evidence="1"/>
<evidence type="ECO:0000256" key="10">
    <source>
        <dbReference type="PIRSR" id="PIRSR601233-2"/>
    </source>
</evidence>
<evidence type="ECO:0000256" key="8">
    <source>
        <dbReference type="ARBA" id="ARBA00047746"/>
    </source>
</evidence>
<gene>
    <name evidence="12" type="ORF">RHSP_75518</name>
</gene>